<evidence type="ECO:0000313" key="2">
    <source>
        <dbReference type="EMBL" id="MBR0798927.1"/>
    </source>
</evidence>
<evidence type="ECO:0000313" key="3">
    <source>
        <dbReference type="Proteomes" id="UP001315278"/>
    </source>
</evidence>
<gene>
    <name evidence="2" type="ORF">JQ615_26410</name>
</gene>
<comment type="caution">
    <text evidence="2">The sequence shown here is derived from an EMBL/GenBank/DDBJ whole genome shotgun (WGS) entry which is preliminary data.</text>
</comment>
<keyword evidence="1" id="KW-0812">Transmembrane</keyword>
<name>A0ABS5FQ72_9BRAD</name>
<dbReference type="RefSeq" id="WP_212399902.1">
    <property type="nucleotide sequence ID" value="NZ_JAFCJH010000032.1"/>
</dbReference>
<organism evidence="2 3">
    <name type="scientific">Bradyrhizobium jicamae</name>
    <dbReference type="NCBI Taxonomy" id="280332"/>
    <lineage>
        <taxon>Bacteria</taxon>
        <taxon>Pseudomonadati</taxon>
        <taxon>Pseudomonadota</taxon>
        <taxon>Alphaproteobacteria</taxon>
        <taxon>Hyphomicrobiales</taxon>
        <taxon>Nitrobacteraceae</taxon>
        <taxon>Bradyrhizobium</taxon>
    </lineage>
</organism>
<protein>
    <submittedName>
        <fullName evidence="2">Uncharacterized protein</fullName>
    </submittedName>
</protein>
<dbReference type="EMBL" id="JAFCJH010000032">
    <property type="protein sequence ID" value="MBR0798927.1"/>
    <property type="molecule type" value="Genomic_DNA"/>
</dbReference>
<feature type="transmembrane region" description="Helical" evidence="1">
    <location>
        <begin position="44"/>
        <end position="71"/>
    </location>
</feature>
<dbReference type="Proteomes" id="UP001315278">
    <property type="component" value="Unassembled WGS sequence"/>
</dbReference>
<evidence type="ECO:0000256" key="1">
    <source>
        <dbReference type="SAM" id="Phobius"/>
    </source>
</evidence>
<sequence>MKIALLALLGLALGALGGATLGISAGLAWVEIFKTTDFEGYSGMLVFFTCMPLGAAIGGIGGALLFAVIAIRDAEIAIGRKPVRQRDRQSAPVKGMIS</sequence>
<accession>A0ABS5FQ72</accession>
<keyword evidence="1" id="KW-0472">Membrane</keyword>
<proteinExistence type="predicted"/>
<reference evidence="3" key="1">
    <citation type="journal article" date="2021" name="ISME J.">
        <title>Evolutionary origin and ecological implication of a unique nif island in free-living Bradyrhizobium lineages.</title>
        <authorList>
            <person name="Tao J."/>
        </authorList>
    </citation>
    <scope>NUCLEOTIDE SEQUENCE [LARGE SCALE GENOMIC DNA]</scope>
    <source>
        <strain evidence="3">SZCCT0434</strain>
    </source>
</reference>
<keyword evidence="3" id="KW-1185">Reference proteome</keyword>
<keyword evidence="1" id="KW-1133">Transmembrane helix</keyword>